<gene>
    <name evidence="3" type="ORF">FB557_2502</name>
</gene>
<keyword evidence="4" id="KW-1185">Reference proteome</keyword>
<dbReference type="AlphaFoldDB" id="A0A560W8F0"/>
<feature type="domain" description="TY-Chap central" evidence="2">
    <location>
        <begin position="35"/>
        <end position="124"/>
    </location>
</feature>
<dbReference type="EMBL" id="VIUW01000004">
    <property type="protein sequence ID" value="TWD13860.1"/>
    <property type="molecule type" value="Genomic_DNA"/>
</dbReference>
<evidence type="ECO:0000313" key="3">
    <source>
        <dbReference type="EMBL" id="TWD13860.1"/>
    </source>
</evidence>
<dbReference type="InterPro" id="IPR054343">
    <property type="entry name" value="TY-Chap_M"/>
</dbReference>
<dbReference type="Proteomes" id="UP000315628">
    <property type="component" value="Unassembled WGS sequence"/>
</dbReference>
<accession>A0A560W8F0</accession>
<evidence type="ECO:0000259" key="2">
    <source>
        <dbReference type="Pfam" id="PF22551"/>
    </source>
</evidence>
<dbReference type="OrthoDB" id="1072676at2"/>
<protein>
    <submittedName>
        <fullName evidence="3">Putative sensory transduction regulator</fullName>
    </submittedName>
</protein>
<evidence type="ECO:0000313" key="4">
    <source>
        <dbReference type="Proteomes" id="UP000315628"/>
    </source>
</evidence>
<proteinExistence type="predicted"/>
<evidence type="ECO:0000256" key="1">
    <source>
        <dbReference type="SAM" id="MobiDB-lite"/>
    </source>
</evidence>
<feature type="compositionally biased region" description="Gly residues" evidence="1">
    <location>
        <begin position="15"/>
        <end position="26"/>
    </location>
</feature>
<dbReference type="Pfam" id="PF22551">
    <property type="entry name" value="TY-Chap1"/>
    <property type="match status" value="1"/>
</dbReference>
<comment type="caution">
    <text evidence="3">The sequence shown here is derived from an EMBL/GenBank/DDBJ whole genome shotgun (WGS) entry which is preliminary data.</text>
</comment>
<dbReference type="RefSeq" id="WP_144857917.1">
    <property type="nucleotide sequence ID" value="NZ_BAAAYT010000002.1"/>
</dbReference>
<feature type="region of interest" description="Disordered" evidence="1">
    <location>
        <begin position="156"/>
        <end position="189"/>
    </location>
</feature>
<name>A0A560W8F0_9MICO</name>
<reference evidence="3 4" key="1">
    <citation type="submission" date="2019-06" db="EMBL/GenBank/DDBJ databases">
        <title>Sequencing the genomes of 1000 actinobacteria strains.</title>
        <authorList>
            <person name="Klenk H.-P."/>
        </authorList>
    </citation>
    <scope>NUCLEOTIDE SEQUENCE [LARGE SCALE GENOMIC DNA]</scope>
    <source>
        <strain evidence="3 4">DSM 18935</strain>
    </source>
</reference>
<organism evidence="3 4">
    <name type="scientific">Marihabitans asiaticum</name>
    <dbReference type="NCBI Taxonomy" id="415218"/>
    <lineage>
        <taxon>Bacteria</taxon>
        <taxon>Bacillati</taxon>
        <taxon>Actinomycetota</taxon>
        <taxon>Actinomycetes</taxon>
        <taxon>Micrococcales</taxon>
        <taxon>Intrasporangiaceae</taxon>
        <taxon>Marihabitans</taxon>
    </lineage>
</organism>
<feature type="region of interest" description="Disordered" evidence="1">
    <location>
        <begin position="1"/>
        <end position="37"/>
    </location>
</feature>
<sequence length="189" mass="19784">MSDPTALPNLTPTSGQGGAAPAGGDGAEQPAEEPLGQRVQEALTSLGLEASTDDDGDVAFTFEEQQLFVRTDDGTNVMRVFGQWRLEEPVPTDDVERLSICNDVNVAFNLVKTAVANDTLLVTSEHILPRNADVRGLLGIAVPLVLQGVQVWHQRATGQVPGEEGEESAQGGQDGSADPQPGQSGQAQG</sequence>